<dbReference type="SMART" id="SM00544">
    <property type="entry name" value="MA3"/>
    <property type="match status" value="1"/>
</dbReference>
<feature type="compositionally biased region" description="Gly residues" evidence="5">
    <location>
        <begin position="44"/>
        <end position="58"/>
    </location>
</feature>
<accession>A0A1Y1IEH9</accession>
<evidence type="ECO:0000256" key="5">
    <source>
        <dbReference type="SAM" id="MobiDB-lite"/>
    </source>
</evidence>
<feature type="compositionally biased region" description="Gly residues" evidence="5">
    <location>
        <begin position="205"/>
        <end position="216"/>
    </location>
</feature>
<evidence type="ECO:0000256" key="2">
    <source>
        <dbReference type="ARBA" id="ARBA00022540"/>
    </source>
</evidence>
<gene>
    <name evidence="7" type="ORF">KFL_004230050</name>
</gene>
<keyword evidence="4" id="KW-0175">Coiled coil</keyword>
<feature type="region of interest" description="Disordered" evidence="5">
    <location>
        <begin position="144"/>
        <end position="256"/>
    </location>
</feature>
<feature type="coiled-coil region" evidence="4">
    <location>
        <begin position="345"/>
        <end position="378"/>
    </location>
</feature>
<evidence type="ECO:0000313" key="7">
    <source>
        <dbReference type="EMBL" id="GAQ88382.1"/>
    </source>
</evidence>
<dbReference type="Gene3D" id="1.25.40.180">
    <property type="match status" value="2"/>
</dbReference>
<dbReference type="GO" id="GO:0003743">
    <property type="term" value="F:translation initiation factor activity"/>
    <property type="evidence" value="ECO:0000318"/>
    <property type="project" value="GO_Central"/>
</dbReference>
<proteinExistence type="inferred from homology"/>
<evidence type="ECO:0000259" key="6">
    <source>
        <dbReference type="PROSITE" id="PS51366"/>
    </source>
</evidence>
<dbReference type="Pfam" id="PF02847">
    <property type="entry name" value="MA3"/>
    <property type="match status" value="1"/>
</dbReference>
<dbReference type="STRING" id="105231.A0A1Y1IEH9"/>
<comment type="similarity">
    <text evidence="1">Belongs to the eukaryotic initiation factor 4G family.</text>
</comment>
<organism evidence="7 8">
    <name type="scientific">Klebsormidium nitens</name>
    <name type="common">Green alga</name>
    <name type="synonym">Ulothrix nitens</name>
    <dbReference type="NCBI Taxonomy" id="105231"/>
    <lineage>
        <taxon>Eukaryota</taxon>
        <taxon>Viridiplantae</taxon>
        <taxon>Streptophyta</taxon>
        <taxon>Klebsormidiophyceae</taxon>
        <taxon>Klebsormidiales</taxon>
        <taxon>Klebsormidiaceae</taxon>
        <taxon>Klebsormidium</taxon>
    </lineage>
</organism>
<dbReference type="GO" id="GO:0003729">
    <property type="term" value="F:mRNA binding"/>
    <property type="evidence" value="ECO:0000318"/>
    <property type="project" value="GO_Central"/>
</dbReference>
<dbReference type="InterPro" id="IPR016024">
    <property type="entry name" value="ARM-type_fold"/>
</dbReference>
<dbReference type="OrthoDB" id="514777at2759"/>
<evidence type="ECO:0000256" key="4">
    <source>
        <dbReference type="SAM" id="Coils"/>
    </source>
</evidence>
<dbReference type="SMART" id="SM00543">
    <property type="entry name" value="MIF4G"/>
    <property type="match status" value="1"/>
</dbReference>
<feature type="compositionally biased region" description="Polar residues" evidence="5">
    <location>
        <begin position="7"/>
        <end position="21"/>
    </location>
</feature>
<dbReference type="PANTHER" id="PTHR23253">
    <property type="entry name" value="EUKARYOTIC TRANSLATION INITIATION FACTOR 4 GAMMA"/>
    <property type="match status" value="1"/>
</dbReference>
<keyword evidence="2 7" id="KW-0396">Initiation factor</keyword>
<dbReference type="GO" id="GO:0006413">
    <property type="term" value="P:translational initiation"/>
    <property type="evidence" value="ECO:0000318"/>
    <property type="project" value="GO_Central"/>
</dbReference>
<feature type="compositionally biased region" description="Pro residues" evidence="5">
    <location>
        <begin position="557"/>
        <end position="567"/>
    </location>
</feature>
<evidence type="ECO:0000256" key="1">
    <source>
        <dbReference type="ARBA" id="ARBA00005775"/>
    </source>
</evidence>
<feature type="compositionally biased region" description="Low complexity" evidence="5">
    <location>
        <begin position="568"/>
        <end position="578"/>
    </location>
</feature>
<feature type="compositionally biased region" description="Basic and acidic residues" evidence="5">
    <location>
        <begin position="107"/>
        <end position="116"/>
    </location>
</feature>
<feature type="region of interest" description="Disordered" evidence="5">
    <location>
        <begin position="1"/>
        <end position="116"/>
    </location>
</feature>
<evidence type="ECO:0000313" key="8">
    <source>
        <dbReference type="Proteomes" id="UP000054558"/>
    </source>
</evidence>
<dbReference type="OMA" id="MEKDHQP"/>
<protein>
    <submittedName>
        <fullName evidence="7">Eukaryotic translation initiation factor eIF-4G</fullName>
    </submittedName>
</protein>
<dbReference type="AlphaFoldDB" id="A0A1Y1IEH9"/>
<dbReference type="Proteomes" id="UP000054558">
    <property type="component" value="Unassembled WGS sequence"/>
</dbReference>
<dbReference type="InterPro" id="IPR003891">
    <property type="entry name" value="Initiation_fac_eIF4g_MI"/>
</dbReference>
<dbReference type="PANTHER" id="PTHR23253:SF53">
    <property type="entry name" value="EUKARYOTIC TRANSLATION INITIATION FACTOR ISOFORM 4G-1"/>
    <property type="match status" value="1"/>
</dbReference>
<dbReference type="Pfam" id="PF02854">
    <property type="entry name" value="MIF4G"/>
    <property type="match status" value="1"/>
</dbReference>
<sequence>MMDKSTPVDNHSEANPATSSGDAPGNPEANQSVNHGASNVSLRPGGGSSVSLRPGGGVSLRPWGGVSLRPGGPSLSAGAVRQAAPSKAQQVDDLGPSPAEQRAPGSTDRHRYNQSELLKLKEVSKGIPKELLSAGLALLRADGQSQADGNWNTRRDLGPAPPTAPVADDRDWKARTPLPPPPPEQAEQNGVAPRPATPQDKRGPKQGGKGGKGANGEGRVETRQPIEAPRPQPQAAGPAPGIVKTANPWKAGGVQDPSEKLYKTVKGVLNKLTPDNYEKLFNQIVSAGISNADMLRGVISLIFDKAVLEPTFCPLYAELCVKLSKALPEFNEGEDKPVTFRRVMLNTCQEEFEAAESLRDEVKRMTKTEEAAERADKELTVKRRTMGNIKLIGELYKQKMIPEKIVHACLQQLLGDPKAEPVEENTEALVHLLTTVGKQLEMKPNSKKFVGEYFESLKTLQTNRKLQTRIRFLVRDLIERRANNWVPRREELKVTTTSNKSLEAQFGLIPPKGMRDGPLFPEGPSRGPVVPPVPVEDGWEVVGLSGKRAPRLANLPGAPPAIPPVSTGPPTLLPGMGPQRIPPPQQFAGKSSALIGSGPGARPNPPPARKEPTPEPKPAPVSAPISEKPAAKKEKPLSDEEKEEQLVKKTDSFLKEYLSAADIKEAALCVTELKTPSYHSTIVQTAVNLGFEGKDRDRELVGKLLPGLVAQKAITAEELEAGFMALAEQLDDLAIDLPKAPRYLGDFVGKAIAAGAMNLSSIKTASEKAEDVRARRHFAAAALQAFKKDKGEGALFKAGKELDLKSFLTDDMEGPLDEFLKQENLSILA</sequence>
<feature type="domain" description="MI" evidence="6">
    <location>
        <begin position="645"/>
        <end position="767"/>
    </location>
</feature>
<dbReference type="PROSITE" id="PS51366">
    <property type="entry name" value="MI"/>
    <property type="match status" value="1"/>
</dbReference>
<evidence type="ECO:0000256" key="3">
    <source>
        <dbReference type="ARBA" id="ARBA00022917"/>
    </source>
</evidence>
<keyword evidence="8" id="KW-1185">Reference proteome</keyword>
<feature type="compositionally biased region" description="Basic and acidic residues" evidence="5">
    <location>
        <begin position="629"/>
        <end position="645"/>
    </location>
</feature>
<dbReference type="GO" id="GO:0016281">
    <property type="term" value="C:eukaryotic translation initiation factor 4F complex"/>
    <property type="evidence" value="ECO:0000318"/>
    <property type="project" value="GO_Central"/>
</dbReference>
<feature type="region of interest" description="Disordered" evidence="5">
    <location>
        <begin position="552"/>
        <end position="645"/>
    </location>
</feature>
<dbReference type="SUPFAM" id="SSF48371">
    <property type="entry name" value="ARM repeat"/>
    <property type="match status" value="2"/>
</dbReference>
<feature type="compositionally biased region" description="Polar residues" evidence="5">
    <location>
        <begin position="28"/>
        <end position="41"/>
    </location>
</feature>
<reference evidence="7 8" key="1">
    <citation type="journal article" date="2014" name="Nat. Commun.">
        <title>Klebsormidium flaccidum genome reveals primary factors for plant terrestrial adaptation.</title>
        <authorList>
            <person name="Hori K."/>
            <person name="Maruyama F."/>
            <person name="Fujisawa T."/>
            <person name="Togashi T."/>
            <person name="Yamamoto N."/>
            <person name="Seo M."/>
            <person name="Sato S."/>
            <person name="Yamada T."/>
            <person name="Mori H."/>
            <person name="Tajima N."/>
            <person name="Moriyama T."/>
            <person name="Ikeuchi M."/>
            <person name="Watanabe M."/>
            <person name="Wada H."/>
            <person name="Kobayashi K."/>
            <person name="Saito M."/>
            <person name="Masuda T."/>
            <person name="Sasaki-Sekimoto Y."/>
            <person name="Mashiguchi K."/>
            <person name="Awai K."/>
            <person name="Shimojima M."/>
            <person name="Masuda S."/>
            <person name="Iwai M."/>
            <person name="Nobusawa T."/>
            <person name="Narise T."/>
            <person name="Kondo S."/>
            <person name="Saito H."/>
            <person name="Sato R."/>
            <person name="Murakawa M."/>
            <person name="Ihara Y."/>
            <person name="Oshima-Yamada Y."/>
            <person name="Ohtaka K."/>
            <person name="Satoh M."/>
            <person name="Sonobe K."/>
            <person name="Ishii M."/>
            <person name="Ohtani R."/>
            <person name="Kanamori-Sato M."/>
            <person name="Honoki R."/>
            <person name="Miyazaki D."/>
            <person name="Mochizuki H."/>
            <person name="Umetsu J."/>
            <person name="Higashi K."/>
            <person name="Shibata D."/>
            <person name="Kamiya Y."/>
            <person name="Sato N."/>
            <person name="Nakamura Y."/>
            <person name="Tabata S."/>
            <person name="Ida S."/>
            <person name="Kurokawa K."/>
            <person name="Ohta H."/>
        </authorList>
    </citation>
    <scope>NUCLEOTIDE SEQUENCE [LARGE SCALE GENOMIC DNA]</scope>
    <source>
        <strain evidence="7 8">NIES-2285</strain>
    </source>
</reference>
<keyword evidence="3" id="KW-0648">Protein biosynthesis</keyword>
<dbReference type="InterPro" id="IPR003890">
    <property type="entry name" value="MIF4G-like_typ-3"/>
</dbReference>
<dbReference type="EMBL" id="DF237372">
    <property type="protein sequence ID" value="GAQ88382.1"/>
    <property type="molecule type" value="Genomic_DNA"/>
</dbReference>
<name>A0A1Y1IEH9_KLENI</name>